<reference evidence="2 3" key="1">
    <citation type="submission" date="2016-10" db="EMBL/GenBank/DDBJ databases">
        <authorList>
            <person name="de Groot N.N."/>
        </authorList>
    </citation>
    <scope>NUCLEOTIDE SEQUENCE [LARGE SCALE GENOMIC DNA]</scope>
    <source>
        <strain evidence="2 3">DSM 23995</strain>
    </source>
</reference>
<proteinExistence type="predicted"/>
<dbReference type="EMBL" id="FONT01000004">
    <property type="protein sequence ID" value="SFE82048.1"/>
    <property type="molecule type" value="Genomic_DNA"/>
</dbReference>
<dbReference type="AlphaFoldDB" id="A0A1I2DNN6"/>
<dbReference type="Proteomes" id="UP000199516">
    <property type="component" value="Unassembled WGS sequence"/>
</dbReference>
<gene>
    <name evidence="2" type="ORF">SAMN05192532_104190</name>
</gene>
<feature type="region of interest" description="Disordered" evidence="1">
    <location>
        <begin position="24"/>
        <end position="69"/>
    </location>
</feature>
<organism evidence="2 3">
    <name type="scientific">Alteribacillus iranensis</name>
    <dbReference type="NCBI Taxonomy" id="930128"/>
    <lineage>
        <taxon>Bacteria</taxon>
        <taxon>Bacillati</taxon>
        <taxon>Bacillota</taxon>
        <taxon>Bacilli</taxon>
        <taxon>Bacillales</taxon>
        <taxon>Bacillaceae</taxon>
        <taxon>Alteribacillus</taxon>
    </lineage>
</organism>
<protein>
    <submittedName>
        <fullName evidence="2">Uncharacterized protein</fullName>
    </submittedName>
</protein>
<accession>A0A1I2DNN6</accession>
<dbReference type="OrthoDB" id="2970389at2"/>
<evidence type="ECO:0000256" key="1">
    <source>
        <dbReference type="SAM" id="MobiDB-lite"/>
    </source>
</evidence>
<keyword evidence="3" id="KW-1185">Reference proteome</keyword>
<name>A0A1I2DNN6_9BACI</name>
<sequence>MAEVKKGKKEAFSKRKTNIEEAVAHGLQADHPFHTGARYSGSAEEEPRLVEEDNADLADKEISQVYHNS</sequence>
<feature type="compositionally biased region" description="Basic and acidic residues" evidence="1">
    <location>
        <begin position="45"/>
        <end position="62"/>
    </location>
</feature>
<evidence type="ECO:0000313" key="3">
    <source>
        <dbReference type="Proteomes" id="UP000199516"/>
    </source>
</evidence>
<dbReference type="RefSeq" id="WP_091661453.1">
    <property type="nucleotide sequence ID" value="NZ_FONT01000004.1"/>
</dbReference>
<evidence type="ECO:0000313" key="2">
    <source>
        <dbReference type="EMBL" id="SFE82048.1"/>
    </source>
</evidence>